<dbReference type="Gene3D" id="2.60.120.10">
    <property type="entry name" value="Jelly Rolls"/>
    <property type="match status" value="1"/>
</dbReference>
<organism evidence="2 3">
    <name type="scientific">Providencia rettgeri</name>
    <dbReference type="NCBI Taxonomy" id="587"/>
    <lineage>
        <taxon>Bacteria</taxon>
        <taxon>Pseudomonadati</taxon>
        <taxon>Pseudomonadota</taxon>
        <taxon>Gammaproteobacteria</taxon>
        <taxon>Enterobacterales</taxon>
        <taxon>Morganellaceae</taxon>
        <taxon>Providencia</taxon>
    </lineage>
</organism>
<dbReference type="EMBL" id="UGTZ01000001">
    <property type="protein sequence ID" value="SUC32983.1"/>
    <property type="molecule type" value="Genomic_DNA"/>
</dbReference>
<evidence type="ECO:0000313" key="2">
    <source>
        <dbReference type="EMBL" id="SUC32983.1"/>
    </source>
</evidence>
<name>A0A379FX90_PRORE</name>
<feature type="domain" description="Capsular polysaccharide assembling protein CapF C-terminal" evidence="1">
    <location>
        <begin position="2"/>
        <end position="67"/>
    </location>
</feature>
<dbReference type="Proteomes" id="UP000254208">
    <property type="component" value="Unassembled WGS sequence"/>
</dbReference>
<dbReference type="InterPro" id="IPR014710">
    <property type="entry name" value="RmlC-like_jellyroll"/>
</dbReference>
<accession>A0A379FX90</accession>
<dbReference type="InterPro" id="IPR029303">
    <property type="entry name" value="CapF_C"/>
</dbReference>
<protein>
    <recommendedName>
        <fullName evidence="1">Capsular polysaccharide assembling protein CapF C-terminal domain-containing protein</fullName>
    </recommendedName>
</protein>
<gene>
    <name evidence="2" type="ORF">NCTC11801_03990</name>
</gene>
<evidence type="ECO:0000259" key="1">
    <source>
        <dbReference type="Pfam" id="PF14667"/>
    </source>
</evidence>
<reference evidence="2 3" key="1">
    <citation type="submission" date="2018-06" db="EMBL/GenBank/DDBJ databases">
        <authorList>
            <consortium name="Pathogen Informatics"/>
            <person name="Doyle S."/>
        </authorList>
    </citation>
    <scope>NUCLEOTIDE SEQUENCE [LARGE SCALE GENOMIC DNA]</scope>
    <source>
        <strain evidence="2 3">NCTC11801</strain>
    </source>
</reference>
<sequence>MLKGKALFKFENISTGERYELLVDCCSSRVVETVPGWSHNITNIGEDEMIVMLWANEIFDRNAPDTYFHPL</sequence>
<dbReference type="Pfam" id="PF14667">
    <property type="entry name" value="Polysacc_synt_C"/>
    <property type="match status" value="1"/>
</dbReference>
<proteinExistence type="predicted"/>
<dbReference type="AlphaFoldDB" id="A0A379FX90"/>
<evidence type="ECO:0000313" key="3">
    <source>
        <dbReference type="Proteomes" id="UP000254208"/>
    </source>
</evidence>